<dbReference type="SUPFAM" id="SSF46955">
    <property type="entry name" value="Putative DNA-binding domain"/>
    <property type="match status" value="1"/>
</dbReference>
<dbReference type="RefSeq" id="WP_344903969.1">
    <property type="nucleotide sequence ID" value="NZ_BAAAWD010000019.1"/>
</dbReference>
<name>A0ABP6L8H1_9ACTN</name>
<dbReference type="NCBIfam" id="TIGR01764">
    <property type="entry name" value="excise"/>
    <property type="match status" value="1"/>
</dbReference>
<dbReference type="InterPro" id="IPR009061">
    <property type="entry name" value="DNA-bd_dom_put_sf"/>
</dbReference>
<feature type="domain" description="Helix-turn-helix" evidence="1">
    <location>
        <begin position="79"/>
        <end position="129"/>
    </location>
</feature>
<dbReference type="InterPro" id="IPR010093">
    <property type="entry name" value="SinI_DNA-bd"/>
</dbReference>
<dbReference type="EMBL" id="BAAAWD010000019">
    <property type="protein sequence ID" value="GAA3032248.1"/>
    <property type="molecule type" value="Genomic_DNA"/>
</dbReference>
<dbReference type="Proteomes" id="UP001499930">
    <property type="component" value="Unassembled WGS sequence"/>
</dbReference>
<proteinExistence type="predicted"/>
<dbReference type="InterPro" id="IPR041657">
    <property type="entry name" value="HTH_17"/>
</dbReference>
<gene>
    <name evidence="2" type="ORF">GCM10017559_69330</name>
</gene>
<accession>A0ABP6L8H1</accession>
<dbReference type="Pfam" id="PF12728">
    <property type="entry name" value="HTH_17"/>
    <property type="match status" value="1"/>
</dbReference>
<sequence length="150" mass="16392">MPRTGVLASATRVEADGGDRELLAHLEATAAATKASLVLRGPDGTDIELPRSLVNLLVAAAHDLAKGNAVLALPVETRLTPNEVAELLGLSRPFVARLLDEGEIPSQYLPDSRHRLVRLADVLEFQARREQRAEGRRRIMDVVEEVDLPY</sequence>
<protein>
    <recommendedName>
        <fullName evidence="1">Helix-turn-helix domain-containing protein</fullName>
    </recommendedName>
</protein>
<organism evidence="2 3">
    <name type="scientific">Streptosporangium longisporum</name>
    <dbReference type="NCBI Taxonomy" id="46187"/>
    <lineage>
        <taxon>Bacteria</taxon>
        <taxon>Bacillati</taxon>
        <taxon>Actinomycetota</taxon>
        <taxon>Actinomycetes</taxon>
        <taxon>Streptosporangiales</taxon>
        <taxon>Streptosporangiaceae</taxon>
        <taxon>Streptosporangium</taxon>
    </lineage>
</organism>
<evidence type="ECO:0000259" key="1">
    <source>
        <dbReference type="Pfam" id="PF12728"/>
    </source>
</evidence>
<evidence type="ECO:0000313" key="2">
    <source>
        <dbReference type="EMBL" id="GAA3032248.1"/>
    </source>
</evidence>
<keyword evidence="3" id="KW-1185">Reference proteome</keyword>
<comment type="caution">
    <text evidence="2">The sequence shown here is derived from an EMBL/GenBank/DDBJ whole genome shotgun (WGS) entry which is preliminary data.</text>
</comment>
<reference evidence="3" key="1">
    <citation type="journal article" date="2019" name="Int. J. Syst. Evol. Microbiol.">
        <title>The Global Catalogue of Microorganisms (GCM) 10K type strain sequencing project: providing services to taxonomists for standard genome sequencing and annotation.</title>
        <authorList>
            <consortium name="The Broad Institute Genomics Platform"/>
            <consortium name="The Broad Institute Genome Sequencing Center for Infectious Disease"/>
            <person name="Wu L."/>
            <person name="Ma J."/>
        </authorList>
    </citation>
    <scope>NUCLEOTIDE SEQUENCE [LARGE SCALE GENOMIC DNA]</scope>
    <source>
        <strain evidence="3">JCM 3106</strain>
    </source>
</reference>
<evidence type="ECO:0000313" key="3">
    <source>
        <dbReference type="Proteomes" id="UP001499930"/>
    </source>
</evidence>